<evidence type="ECO:0000313" key="3">
    <source>
        <dbReference type="Proteomes" id="UP000014680"/>
    </source>
</evidence>
<organism evidence="2 3">
    <name type="scientific">Entamoeba invadens IP1</name>
    <dbReference type="NCBI Taxonomy" id="370355"/>
    <lineage>
        <taxon>Eukaryota</taxon>
        <taxon>Amoebozoa</taxon>
        <taxon>Evosea</taxon>
        <taxon>Archamoebae</taxon>
        <taxon>Mastigamoebida</taxon>
        <taxon>Entamoebidae</taxon>
        <taxon>Entamoeba</taxon>
    </lineage>
</organism>
<dbReference type="RefSeq" id="XP_004259735.1">
    <property type="nucleotide sequence ID" value="XM_004259687.1"/>
</dbReference>
<dbReference type="KEGG" id="eiv:EIN_263680"/>
<dbReference type="VEuPathDB" id="AmoebaDB:EIN_263680"/>
<evidence type="ECO:0000259" key="1">
    <source>
        <dbReference type="Pfam" id="PF07534"/>
    </source>
</evidence>
<dbReference type="InterPro" id="IPR006571">
    <property type="entry name" value="TLDc_dom"/>
</dbReference>
<evidence type="ECO:0000313" key="2">
    <source>
        <dbReference type="EMBL" id="ELP92964.1"/>
    </source>
</evidence>
<proteinExistence type="predicted"/>
<dbReference type="GeneID" id="14891950"/>
<dbReference type="Pfam" id="PF07534">
    <property type="entry name" value="TLD"/>
    <property type="match status" value="1"/>
</dbReference>
<dbReference type="OrthoDB" id="25620at2759"/>
<reference evidence="2 3" key="1">
    <citation type="submission" date="2012-10" db="EMBL/GenBank/DDBJ databases">
        <authorList>
            <person name="Zafar N."/>
            <person name="Inman J."/>
            <person name="Hall N."/>
            <person name="Lorenzi H."/>
            <person name="Caler E."/>
        </authorList>
    </citation>
    <scope>NUCLEOTIDE SEQUENCE [LARGE SCALE GENOMIC DNA]</scope>
    <source>
        <strain evidence="2 3">IP1</strain>
    </source>
</reference>
<dbReference type="EMBL" id="KB206296">
    <property type="protein sequence ID" value="ELP92964.1"/>
    <property type="molecule type" value="Genomic_DNA"/>
</dbReference>
<keyword evidence="3" id="KW-1185">Reference proteome</keyword>
<dbReference type="Proteomes" id="UP000014680">
    <property type="component" value="Unassembled WGS sequence"/>
</dbReference>
<accession>L7FP42</accession>
<feature type="domain" description="TLDc" evidence="1">
    <location>
        <begin position="42"/>
        <end position="117"/>
    </location>
</feature>
<sequence>MSSVDKNVKLSCSEKSQQQLGEDENFLSVEEKAKLVVWSGRQHMKAVFDSEVDCMGRGSAKFYKTISRCDGVVIVIDSTNGCRFGVFVAAKVEKNGEYITDENAFVFLLRDNGKEKMRNFYQRKERGVLCWCFEFKLFVHSR</sequence>
<dbReference type="AlphaFoldDB" id="L7FP42"/>
<protein>
    <recommendedName>
        <fullName evidence="1">TLDc domain-containing protein</fullName>
    </recommendedName>
</protein>
<gene>
    <name evidence="2" type="ORF">EIN_263680</name>
</gene>
<name>L7FP42_ENTIV</name>